<evidence type="ECO:0000256" key="23">
    <source>
        <dbReference type="PIRSR" id="PIRSR000615-3"/>
    </source>
</evidence>
<dbReference type="InterPro" id="IPR049883">
    <property type="entry name" value="NOTCH1_EGF-like"/>
</dbReference>
<dbReference type="GO" id="GO:0004714">
    <property type="term" value="F:transmembrane receptor protein tyrosine kinase activity"/>
    <property type="evidence" value="ECO:0007669"/>
    <property type="project" value="UniProtKB-EC"/>
</dbReference>
<dbReference type="InterPro" id="IPR000742">
    <property type="entry name" value="EGF"/>
</dbReference>
<keyword evidence="5" id="KW-0808">Transferase</keyword>
<dbReference type="GO" id="GO:0007169">
    <property type="term" value="P:cell surface receptor protein tyrosine kinase signaling pathway"/>
    <property type="evidence" value="ECO:0007669"/>
    <property type="project" value="TreeGrafter"/>
</dbReference>
<comment type="subcellular location">
    <subcellularLocation>
        <location evidence="1">Membrane</location>
        <topology evidence="1">Single-pass membrane protein</topology>
    </subcellularLocation>
</comment>
<keyword evidence="23" id="KW-0460">Magnesium</keyword>
<dbReference type="InterPro" id="IPR017441">
    <property type="entry name" value="Protein_kinase_ATP_BS"/>
</dbReference>
<feature type="binding site" evidence="22">
    <location>
        <begin position="328"/>
        <end position="335"/>
    </location>
    <ligand>
        <name>ATP</name>
        <dbReference type="ChEBI" id="CHEBI:30616"/>
    </ligand>
</feature>
<keyword evidence="18" id="KW-0393">Immunoglobulin domain</keyword>
<keyword evidence="10" id="KW-0418">Kinase</keyword>
<keyword evidence="6" id="KW-0812">Transmembrane</keyword>
<evidence type="ECO:0000256" key="24">
    <source>
        <dbReference type="PROSITE-ProRule" id="PRU10141"/>
    </source>
</evidence>
<feature type="active site" description="Proton acceptor" evidence="21">
    <location>
        <position position="460"/>
    </location>
</feature>
<keyword evidence="14" id="KW-0829">Tyrosine-protein kinase</keyword>
<evidence type="ECO:0000256" key="18">
    <source>
        <dbReference type="ARBA" id="ARBA00023319"/>
    </source>
</evidence>
<protein>
    <recommendedName>
        <fullName evidence="2">receptor protein-tyrosine kinase</fullName>
        <ecNumber evidence="2">2.7.10.1</ecNumber>
    </recommendedName>
</protein>
<dbReference type="InterPro" id="IPR011009">
    <property type="entry name" value="Kinase-like_dom_sf"/>
</dbReference>
<feature type="binding site" evidence="22 24">
    <location>
        <position position="355"/>
    </location>
    <ligand>
        <name>ATP</name>
        <dbReference type="ChEBI" id="CHEBI:30616"/>
    </ligand>
</feature>
<dbReference type="PROSITE" id="PS01187">
    <property type="entry name" value="EGF_CA"/>
    <property type="match status" value="1"/>
</dbReference>
<evidence type="ECO:0000256" key="3">
    <source>
        <dbReference type="ARBA" id="ARBA00022536"/>
    </source>
</evidence>
<dbReference type="PIRSF" id="PIRSF000615">
    <property type="entry name" value="TyrPK_CSF1-R"/>
    <property type="match status" value="1"/>
</dbReference>
<dbReference type="GO" id="GO:0043235">
    <property type="term" value="C:receptor complex"/>
    <property type="evidence" value="ECO:0007669"/>
    <property type="project" value="TreeGrafter"/>
</dbReference>
<evidence type="ECO:0000256" key="9">
    <source>
        <dbReference type="ARBA" id="ARBA00022741"/>
    </source>
</evidence>
<keyword evidence="15" id="KW-1015">Disulfide bond</keyword>
<sequence>MSFHFQMKWIINSISGNKLFLGADDQFLYNDVMMRSYVSFNASGIFYSLAADTLEYNFTGSYSCFVEDGYIIYKDTLNVTVIGRPSAVAKVTEMNGNLGEEIKLSCDVWSSPEPTLLKWYFEDKIISYSQRLLETESYHNAYHFDMKLTITELRASDFGVYACKVYNAEGQALAVQVIQDLDECSFSNNPCNMICINELGTYRCGCENGYELSPTNSNICLDVDECLWNDASGSRRKVCEHICENTNGSYICTCKEGYTKIGQNCGEFILHVIVEGMPMKSGCLNTVAYQSSGESGVKLNAYMSDLNKSVLPKDEFPRQRLQLGIDLGQGRFGRVMMARALNISGNSEWEMVAVKTCKHDAMECEKEDLYQELEIMRTIPHHPNIVDYLGCCTQQDPVYIIMEYVSGNNLQQHLRKFRPSNIASQSEELQPLSARDLNTYALHIARGMEHLSNVGIIHRDLAARNILVGGSGTKICKICDFGLARNVEGVDVYERSSKGPQPIRWMAPESLADQCFTKKSDVWSYGVLLWEIVTLGATPYPGMSAREVISTVMMGKWLSKPLHCKQEMYSMMIQCWDMEPQHRLSFSEICHNIEKLLEKETEYIEFQDYEEAKFTVIDPDAVDERV</sequence>
<gene>
    <name evidence="27" type="ORF">FSP39_016415</name>
</gene>
<evidence type="ECO:0000256" key="2">
    <source>
        <dbReference type="ARBA" id="ARBA00011902"/>
    </source>
</evidence>
<dbReference type="GO" id="GO:0005886">
    <property type="term" value="C:plasma membrane"/>
    <property type="evidence" value="ECO:0007669"/>
    <property type="project" value="TreeGrafter"/>
</dbReference>
<accession>A0AA88YLV6</accession>
<evidence type="ECO:0000256" key="12">
    <source>
        <dbReference type="ARBA" id="ARBA00022989"/>
    </source>
</evidence>
<dbReference type="InterPro" id="IPR013783">
    <property type="entry name" value="Ig-like_fold"/>
</dbReference>
<dbReference type="InterPro" id="IPR036179">
    <property type="entry name" value="Ig-like_dom_sf"/>
</dbReference>
<dbReference type="PRINTS" id="PR00109">
    <property type="entry name" value="TYRKINASE"/>
</dbReference>
<feature type="binding site" evidence="23">
    <location>
        <position position="465"/>
    </location>
    <ligand>
        <name>Mg(2+)</name>
        <dbReference type="ChEBI" id="CHEBI:18420"/>
    </ligand>
</feature>
<evidence type="ECO:0000256" key="15">
    <source>
        <dbReference type="ARBA" id="ARBA00023157"/>
    </source>
</evidence>
<dbReference type="InterPro" id="IPR000719">
    <property type="entry name" value="Prot_kinase_dom"/>
</dbReference>
<keyword evidence="8" id="KW-0677">Repeat</keyword>
<dbReference type="SUPFAM" id="SSF57196">
    <property type="entry name" value="EGF/Laminin"/>
    <property type="match status" value="2"/>
</dbReference>
<reference evidence="27" key="1">
    <citation type="submission" date="2019-08" db="EMBL/GenBank/DDBJ databases">
        <title>The improved chromosome-level genome for the pearl oyster Pinctada fucata martensii using PacBio sequencing and Hi-C.</title>
        <authorList>
            <person name="Zheng Z."/>
        </authorList>
    </citation>
    <scope>NUCLEOTIDE SEQUENCE</scope>
    <source>
        <strain evidence="27">ZZ-2019</strain>
        <tissue evidence="27">Adductor muscle</tissue>
    </source>
</reference>
<dbReference type="Pfam" id="PF07679">
    <property type="entry name" value="I-set"/>
    <property type="match status" value="1"/>
</dbReference>
<dbReference type="SMART" id="SM00219">
    <property type="entry name" value="TyrKc"/>
    <property type="match status" value="1"/>
</dbReference>
<dbReference type="EC" id="2.7.10.1" evidence="2"/>
<keyword evidence="13" id="KW-0472">Membrane</keyword>
<dbReference type="FunFam" id="2.10.25.10:FF:000005">
    <property type="entry name" value="Fibrillin 2"/>
    <property type="match status" value="1"/>
</dbReference>
<evidence type="ECO:0000256" key="5">
    <source>
        <dbReference type="ARBA" id="ARBA00022679"/>
    </source>
</evidence>
<keyword evidence="17" id="KW-0325">Glycoprotein</keyword>
<dbReference type="FunFam" id="1.10.510.10:FF:000554">
    <property type="entry name" value="Predicted protein"/>
    <property type="match status" value="1"/>
</dbReference>
<dbReference type="Gene3D" id="2.10.25.10">
    <property type="entry name" value="Laminin"/>
    <property type="match status" value="2"/>
</dbReference>
<dbReference type="Proteomes" id="UP001186944">
    <property type="component" value="Unassembled WGS sequence"/>
</dbReference>
<dbReference type="Gene3D" id="2.60.40.10">
    <property type="entry name" value="Immunoglobulins"/>
    <property type="match status" value="1"/>
</dbReference>
<evidence type="ECO:0000256" key="8">
    <source>
        <dbReference type="ARBA" id="ARBA00022737"/>
    </source>
</evidence>
<dbReference type="Pfam" id="PF07645">
    <property type="entry name" value="EGF_CA"/>
    <property type="match status" value="2"/>
</dbReference>
<dbReference type="EMBL" id="VSWD01000002">
    <property type="protein sequence ID" value="KAK3107516.1"/>
    <property type="molecule type" value="Genomic_DNA"/>
</dbReference>
<keyword evidence="3" id="KW-0245">EGF-like domain</keyword>
<evidence type="ECO:0000256" key="16">
    <source>
        <dbReference type="ARBA" id="ARBA00023170"/>
    </source>
</evidence>
<dbReference type="InterPro" id="IPR003599">
    <property type="entry name" value="Ig_sub"/>
</dbReference>
<name>A0AA88YLV6_PINIB</name>
<dbReference type="InterPro" id="IPR007110">
    <property type="entry name" value="Ig-like_dom"/>
</dbReference>
<evidence type="ECO:0000259" key="25">
    <source>
        <dbReference type="PROSITE" id="PS50011"/>
    </source>
</evidence>
<dbReference type="FunFam" id="3.30.200.20:FF:000593">
    <property type="entry name" value="Predicted protein"/>
    <property type="match status" value="1"/>
</dbReference>
<feature type="domain" description="Ig-like" evidence="26">
    <location>
        <begin position="85"/>
        <end position="174"/>
    </location>
</feature>
<evidence type="ECO:0000256" key="17">
    <source>
        <dbReference type="ARBA" id="ARBA00023180"/>
    </source>
</evidence>
<dbReference type="Pfam" id="PF07714">
    <property type="entry name" value="PK_Tyr_Ser-Thr"/>
    <property type="match status" value="1"/>
</dbReference>
<dbReference type="CDD" id="cd00054">
    <property type="entry name" value="EGF_CA"/>
    <property type="match status" value="1"/>
</dbReference>
<evidence type="ECO:0000256" key="11">
    <source>
        <dbReference type="ARBA" id="ARBA00022840"/>
    </source>
</evidence>
<keyword evidence="9 22" id="KW-0547">Nucleotide-binding</keyword>
<keyword evidence="28" id="KW-1185">Reference proteome</keyword>
<dbReference type="InterPro" id="IPR001245">
    <property type="entry name" value="Ser-Thr/Tyr_kinase_cat_dom"/>
</dbReference>
<proteinExistence type="predicted"/>
<keyword evidence="11 22" id="KW-0067">ATP-binding</keyword>
<dbReference type="PROSITE" id="PS50835">
    <property type="entry name" value="IG_LIKE"/>
    <property type="match status" value="1"/>
</dbReference>
<evidence type="ECO:0000256" key="13">
    <source>
        <dbReference type="ARBA" id="ARBA00023136"/>
    </source>
</evidence>
<evidence type="ECO:0000256" key="22">
    <source>
        <dbReference type="PIRSR" id="PIRSR000615-2"/>
    </source>
</evidence>
<dbReference type="InterPro" id="IPR013098">
    <property type="entry name" value="Ig_I-set"/>
</dbReference>
<evidence type="ECO:0000256" key="19">
    <source>
        <dbReference type="ARBA" id="ARBA00051243"/>
    </source>
</evidence>
<dbReference type="PROSITE" id="PS00109">
    <property type="entry name" value="PROTEIN_KINASE_TYR"/>
    <property type="match status" value="1"/>
</dbReference>
<evidence type="ECO:0000256" key="1">
    <source>
        <dbReference type="ARBA" id="ARBA00004167"/>
    </source>
</evidence>
<keyword evidence="4" id="KW-0597">Phosphoprotein</keyword>
<keyword evidence="12" id="KW-1133">Transmembrane helix</keyword>
<dbReference type="Gene3D" id="3.30.200.20">
    <property type="entry name" value="Phosphorylase Kinase, domain 1"/>
    <property type="match status" value="1"/>
</dbReference>
<keyword evidence="23" id="KW-0479">Metal-binding</keyword>
<evidence type="ECO:0000313" key="28">
    <source>
        <dbReference type="Proteomes" id="UP001186944"/>
    </source>
</evidence>
<dbReference type="GO" id="GO:0005509">
    <property type="term" value="F:calcium ion binding"/>
    <property type="evidence" value="ECO:0007669"/>
    <property type="project" value="InterPro"/>
</dbReference>
<keyword evidence="16" id="KW-0675">Receptor</keyword>
<feature type="binding site" evidence="22">
    <location>
        <position position="464"/>
    </location>
    <ligand>
        <name>ATP</name>
        <dbReference type="ChEBI" id="CHEBI:30616"/>
    </ligand>
</feature>
<evidence type="ECO:0000313" key="27">
    <source>
        <dbReference type="EMBL" id="KAK3107516.1"/>
    </source>
</evidence>
<dbReference type="PROSITE" id="PS50011">
    <property type="entry name" value="PROTEIN_KINASE_DOM"/>
    <property type="match status" value="1"/>
</dbReference>
<dbReference type="CDD" id="cd00192">
    <property type="entry name" value="PTKc"/>
    <property type="match status" value="1"/>
</dbReference>
<dbReference type="AlphaFoldDB" id="A0AA88YLV6"/>
<dbReference type="InterPro" id="IPR020635">
    <property type="entry name" value="Tyr_kinase_cat_dom"/>
</dbReference>
<dbReference type="PANTHER" id="PTHR24416">
    <property type="entry name" value="TYROSINE-PROTEIN KINASE RECEPTOR"/>
    <property type="match status" value="1"/>
</dbReference>
<dbReference type="SMART" id="SM00409">
    <property type="entry name" value="IG"/>
    <property type="match status" value="1"/>
</dbReference>
<dbReference type="InterPro" id="IPR050122">
    <property type="entry name" value="RTK"/>
</dbReference>
<keyword evidence="7" id="KW-0732">Signal</keyword>
<evidence type="ECO:0000256" key="7">
    <source>
        <dbReference type="ARBA" id="ARBA00022729"/>
    </source>
</evidence>
<evidence type="ECO:0000259" key="26">
    <source>
        <dbReference type="PROSITE" id="PS50835"/>
    </source>
</evidence>
<evidence type="ECO:0000256" key="14">
    <source>
        <dbReference type="ARBA" id="ARBA00023137"/>
    </source>
</evidence>
<feature type="domain" description="Protein kinase" evidence="25">
    <location>
        <begin position="321"/>
        <end position="597"/>
    </location>
</feature>
<comment type="caution">
    <text evidence="27">The sequence shown here is derived from an EMBL/GenBank/DDBJ whole genome shotgun (WGS) entry which is preliminary data.</text>
</comment>
<dbReference type="SUPFAM" id="SSF48726">
    <property type="entry name" value="Immunoglobulin"/>
    <property type="match status" value="1"/>
</dbReference>
<organism evidence="27 28">
    <name type="scientific">Pinctada imbricata</name>
    <name type="common">Atlantic pearl-oyster</name>
    <name type="synonym">Pinctada martensii</name>
    <dbReference type="NCBI Taxonomy" id="66713"/>
    <lineage>
        <taxon>Eukaryota</taxon>
        <taxon>Metazoa</taxon>
        <taxon>Spiralia</taxon>
        <taxon>Lophotrochozoa</taxon>
        <taxon>Mollusca</taxon>
        <taxon>Bivalvia</taxon>
        <taxon>Autobranchia</taxon>
        <taxon>Pteriomorphia</taxon>
        <taxon>Pterioida</taxon>
        <taxon>Pterioidea</taxon>
        <taxon>Pteriidae</taxon>
        <taxon>Pinctada</taxon>
    </lineage>
</organism>
<dbReference type="PROSITE" id="PS00107">
    <property type="entry name" value="PROTEIN_KINASE_ATP"/>
    <property type="match status" value="1"/>
</dbReference>
<evidence type="ECO:0000256" key="21">
    <source>
        <dbReference type="PIRSR" id="PIRSR000615-1"/>
    </source>
</evidence>
<dbReference type="InterPro" id="IPR018097">
    <property type="entry name" value="EGF_Ca-bd_CS"/>
</dbReference>
<dbReference type="PANTHER" id="PTHR24416:SF621">
    <property type="entry name" value="TYROSINE KINASE RECEPTOR CAD96CA"/>
    <property type="match status" value="1"/>
</dbReference>
<dbReference type="InterPro" id="IPR001881">
    <property type="entry name" value="EGF-like_Ca-bd_dom"/>
</dbReference>
<comment type="catalytic activity">
    <reaction evidence="19">
        <text>L-tyrosyl-[protein] + ATP = O-phospho-L-tyrosyl-[protein] + ADP + H(+)</text>
        <dbReference type="Rhea" id="RHEA:10596"/>
        <dbReference type="Rhea" id="RHEA-COMP:10136"/>
        <dbReference type="Rhea" id="RHEA-COMP:20101"/>
        <dbReference type="ChEBI" id="CHEBI:15378"/>
        <dbReference type="ChEBI" id="CHEBI:30616"/>
        <dbReference type="ChEBI" id="CHEBI:46858"/>
        <dbReference type="ChEBI" id="CHEBI:61978"/>
        <dbReference type="ChEBI" id="CHEBI:456216"/>
        <dbReference type="EC" id="2.7.10.1"/>
    </reaction>
</comment>
<evidence type="ECO:0000256" key="10">
    <source>
        <dbReference type="ARBA" id="ARBA00022777"/>
    </source>
</evidence>
<dbReference type="Gene3D" id="1.10.510.10">
    <property type="entry name" value="Transferase(Phosphotransferase) domain 1"/>
    <property type="match status" value="1"/>
</dbReference>
<dbReference type="PROSITE" id="PS01186">
    <property type="entry name" value="EGF_2"/>
    <property type="match status" value="1"/>
</dbReference>
<dbReference type="GO" id="GO:0005524">
    <property type="term" value="F:ATP binding"/>
    <property type="evidence" value="ECO:0007669"/>
    <property type="project" value="UniProtKB-UniRule"/>
</dbReference>
<dbReference type="InterPro" id="IPR008266">
    <property type="entry name" value="Tyr_kinase_AS"/>
</dbReference>
<feature type="binding site" evidence="23">
    <location>
        <position position="480"/>
    </location>
    <ligand>
        <name>Mg(2+)</name>
        <dbReference type="ChEBI" id="CHEBI:18420"/>
    </ligand>
</feature>
<evidence type="ECO:0000256" key="6">
    <source>
        <dbReference type="ARBA" id="ARBA00022692"/>
    </source>
</evidence>
<dbReference type="SMART" id="SM00181">
    <property type="entry name" value="EGF"/>
    <property type="match status" value="2"/>
</dbReference>
<dbReference type="SUPFAM" id="SSF56112">
    <property type="entry name" value="Protein kinase-like (PK-like)"/>
    <property type="match status" value="1"/>
</dbReference>
<evidence type="ECO:0000256" key="20">
    <source>
        <dbReference type="ARBA" id="ARBA00056965"/>
    </source>
</evidence>
<evidence type="ECO:0000256" key="4">
    <source>
        <dbReference type="ARBA" id="ARBA00022553"/>
    </source>
</evidence>
<dbReference type="SMART" id="SM00179">
    <property type="entry name" value="EGF_CA"/>
    <property type="match status" value="2"/>
</dbReference>
<comment type="function">
    <text evidence="20">Receptor for basic fibroblast growth factor.</text>
</comment>